<keyword evidence="1" id="KW-0812">Transmembrane</keyword>
<keyword evidence="1" id="KW-0472">Membrane</keyword>
<dbReference type="AlphaFoldDB" id="A0A927CH17"/>
<dbReference type="InterPro" id="IPR051266">
    <property type="entry name" value="CLCR"/>
</dbReference>
<dbReference type="PANTHER" id="PTHR10579">
    <property type="entry name" value="CALCIUM-ACTIVATED CHLORIDE CHANNEL REGULATOR"/>
    <property type="match status" value="1"/>
</dbReference>
<keyword evidence="1" id="KW-1133">Transmembrane helix</keyword>
<dbReference type="Proteomes" id="UP000639396">
    <property type="component" value="Unassembled WGS sequence"/>
</dbReference>
<dbReference type="InterPro" id="IPR002035">
    <property type="entry name" value="VWF_A"/>
</dbReference>
<gene>
    <name evidence="3" type="ORF">IDH45_31215</name>
</gene>
<reference evidence="3" key="1">
    <citation type="submission" date="2020-09" db="EMBL/GenBank/DDBJ databases">
        <title>A novel bacterium of genus Paenibacillus, isolated from South China Sea.</title>
        <authorList>
            <person name="Huang H."/>
            <person name="Mo K."/>
            <person name="Hu Y."/>
        </authorList>
    </citation>
    <scope>NUCLEOTIDE SEQUENCE</scope>
    <source>
        <strain evidence="3">IB182363</strain>
    </source>
</reference>
<evidence type="ECO:0000259" key="2">
    <source>
        <dbReference type="PROSITE" id="PS50234"/>
    </source>
</evidence>
<evidence type="ECO:0000313" key="3">
    <source>
        <dbReference type="EMBL" id="MBD2866452.1"/>
    </source>
</evidence>
<dbReference type="InterPro" id="IPR036465">
    <property type="entry name" value="vWFA_dom_sf"/>
</dbReference>
<proteinExistence type="predicted"/>
<dbReference type="SMART" id="SM00327">
    <property type="entry name" value="VWA"/>
    <property type="match status" value="1"/>
</dbReference>
<evidence type="ECO:0000256" key="1">
    <source>
        <dbReference type="SAM" id="Phobius"/>
    </source>
</evidence>
<protein>
    <submittedName>
        <fullName evidence="3">VWA domain-containing protein</fullName>
    </submittedName>
</protein>
<accession>A0A927CH17</accession>
<feature type="domain" description="VWFA" evidence="2">
    <location>
        <begin position="61"/>
        <end position="244"/>
    </location>
</feature>
<sequence>MSFKTLQPALQLAKTYTGVRIVNKLTKHGIGSVLASILIVLLILGTSPAAVYAADADQKMDAVLAMDASTSMNDSDRNKVANEAMKLFVDMASISGDKIGVLSYTDQVMREKAPLTINSAKDKEELKSFIDQLSRGPYTDIAVGVAEAVKILERGKDPGRHPLIVLLSDGNNSLNKERTQQQSDQELQAAVKNAKDLGIPIYTIGLNADGQLNKDVLESISKETGGKSFVTSTADTLPQILSEIFANHLKLKVVPLTGFTANGDYQDVIVTIPNANVMEANISIMSGKPVEVKLFDPSGQERKVPSDGVVYSKSAAYSLVKLLKPALGDWKLQIKGVSQDKININLVYNYDLELVVNGLPQTAKKGDSIQVNALLQSNGQPVADAELYKNLKSVLQLTDLDTKQTKEVPLTNSGKDFTGSFTIADRHNYEAKVRVEDSSFFRETAPVTINAKGASGQQPAPTPTTPVEPAEPAKPFPWVMVIGGAVLLIVLLALGLFILSKVKQANKGFYGQLVIEIIDEDTGERSSPQYRKLNAFKGKVKLHQLLQLAPEFAETDKIVFTPGSDSVFIISQTDCLVEKSGRAFDVTKPKELKNNDRIKITLQNVHKSIWLDYIH</sequence>
<name>A0A927CH17_9BACL</name>
<evidence type="ECO:0000313" key="4">
    <source>
        <dbReference type="Proteomes" id="UP000639396"/>
    </source>
</evidence>
<comment type="caution">
    <text evidence="3">The sequence shown here is derived from an EMBL/GenBank/DDBJ whole genome shotgun (WGS) entry which is preliminary data.</text>
</comment>
<organism evidence="3 4">
    <name type="scientific">Paenibacillus oceani</name>
    <dbReference type="NCBI Taxonomy" id="2772510"/>
    <lineage>
        <taxon>Bacteria</taxon>
        <taxon>Bacillati</taxon>
        <taxon>Bacillota</taxon>
        <taxon>Bacilli</taxon>
        <taxon>Bacillales</taxon>
        <taxon>Paenibacillaceae</taxon>
        <taxon>Paenibacillus</taxon>
    </lineage>
</organism>
<dbReference type="CDD" id="cd00198">
    <property type="entry name" value="vWFA"/>
    <property type="match status" value="1"/>
</dbReference>
<feature type="transmembrane region" description="Helical" evidence="1">
    <location>
        <begin position="476"/>
        <end position="499"/>
    </location>
</feature>
<dbReference type="EMBL" id="JACXJA010000059">
    <property type="protein sequence ID" value="MBD2866452.1"/>
    <property type="molecule type" value="Genomic_DNA"/>
</dbReference>
<dbReference type="PROSITE" id="PS50234">
    <property type="entry name" value="VWFA"/>
    <property type="match status" value="1"/>
</dbReference>
<keyword evidence="4" id="KW-1185">Reference proteome</keyword>
<dbReference type="Pfam" id="PF00092">
    <property type="entry name" value="VWA"/>
    <property type="match status" value="1"/>
</dbReference>
<dbReference type="SUPFAM" id="SSF53300">
    <property type="entry name" value="vWA-like"/>
    <property type="match status" value="1"/>
</dbReference>
<dbReference type="Gene3D" id="3.40.50.410">
    <property type="entry name" value="von Willebrand factor, type A domain"/>
    <property type="match status" value="1"/>
</dbReference>
<dbReference type="PANTHER" id="PTHR10579:SF43">
    <property type="entry name" value="ZINC FINGER (C3HC4-TYPE RING FINGER) FAMILY PROTEIN"/>
    <property type="match status" value="1"/>
</dbReference>